<feature type="domain" description="ABC transporter" evidence="14">
    <location>
        <begin position="406"/>
        <end position="650"/>
    </location>
</feature>
<feature type="transmembrane region" description="Helical" evidence="13">
    <location>
        <begin position="304"/>
        <end position="328"/>
    </location>
</feature>
<dbReference type="CDD" id="cd18578">
    <property type="entry name" value="ABC_6TM_Pgp_ABCB1_D2_like"/>
    <property type="match status" value="1"/>
</dbReference>
<dbReference type="CDD" id="cd18577">
    <property type="entry name" value="ABC_6TM_Pgp_ABCB1_D1_like"/>
    <property type="match status" value="1"/>
</dbReference>
<feature type="transmembrane region" description="Helical" evidence="13">
    <location>
        <begin position="744"/>
        <end position="763"/>
    </location>
</feature>
<dbReference type="SUPFAM" id="SSF90123">
    <property type="entry name" value="ABC transporter transmembrane region"/>
    <property type="match status" value="2"/>
</dbReference>
<evidence type="ECO:0000313" key="17">
    <source>
        <dbReference type="Proteomes" id="UP000319731"/>
    </source>
</evidence>
<feature type="transmembrane region" description="Helical" evidence="13">
    <location>
        <begin position="863"/>
        <end position="888"/>
    </location>
</feature>
<dbReference type="FunFam" id="3.40.50.300:FF:000479">
    <property type="entry name" value="Multidrug resistance protein 1A"/>
    <property type="match status" value="1"/>
</dbReference>
<name>A0A507CD10_9FUNG</name>
<feature type="transmembrane region" description="Helical" evidence="13">
    <location>
        <begin position="202"/>
        <end position="221"/>
    </location>
</feature>
<dbReference type="STRING" id="1806994.A0A507CD10"/>
<dbReference type="PROSITE" id="PS50893">
    <property type="entry name" value="ABC_TRANSPORTER_2"/>
    <property type="match status" value="2"/>
</dbReference>
<dbReference type="Pfam" id="PF00005">
    <property type="entry name" value="ABC_tran"/>
    <property type="match status" value="2"/>
</dbReference>
<evidence type="ECO:0000256" key="11">
    <source>
        <dbReference type="ARBA" id="ARBA00023180"/>
    </source>
</evidence>
<dbReference type="PROSITE" id="PS50929">
    <property type="entry name" value="ABC_TM1F"/>
    <property type="match status" value="2"/>
</dbReference>
<reference evidence="16 17" key="1">
    <citation type="journal article" date="2019" name="Sci. Rep.">
        <title>Comparative genomics of chytrid fungi reveal insights into the obligate biotrophic and pathogenic lifestyle of Synchytrium endobioticum.</title>
        <authorList>
            <person name="van de Vossenberg B.T.L.H."/>
            <person name="Warris S."/>
            <person name="Nguyen H.D.T."/>
            <person name="van Gent-Pelzer M.P.E."/>
            <person name="Joly D.L."/>
            <person name="van de Geest H.C."/>
            <person name="Bonants P.J.M."/>
            <person name="Smith D.S."/>
            <person name="Levesque C.A."/>
            <person name="van der Lee T.A.J."/>
        </authorList>
    </citation>
    <scope>NUCLEOTIDE SEQUENCE [LARGE SCALE GENOMIC DNA]</scope>
    <source>
        <strain evidence="16 17">JEL517</strain>
    </source>
</reference>
<dbReference type="OrthoDB" id="6500128at2759"/>
<dbReference type="InterPro" id="IPR017871">
    <property type="entry name" value="ABC_transporter-like_CS"/>
</dbReference>
<feature type="transmembrane region" description="Helical" evidence="13">
    <location>
        <begin position="783"/>
        <end position="806"/>
    </location>
</feature>
<feature type="domain" description="ABC transmembrane type-1" evidence="15">
    <location>
        <begin position="77"/>
        <end position="369"/>
    </location>
</feature>
<keyword evidence="6" id="KW-0547">Nucleotide-binding</keyword>
<comment type="similarity">
    <text evidence="2">Belongs to the ABC transporter superfamily. ABCB family. Multidrug resistance exporter (TC 3.A.1.201) subfamily.</text>
</comment>
<keyword evidence="10 13" id="KW-0472">Membrane</keyword>
<evidence type="ECO:0000259" key="15">
    <source>
        <dbReference type="PROSITE" id="PS50929"/>
    </source>
</evidence>
<dbReference type="InterPro" id="IPR039421">
    <property type="entry name" value="Type_1_exporter"/>
</dbReference>
<organism evidence="16 17">
    <name type="scientific">Synchytrium microbalum</name>
    <dbReference type="NCBI Taxonomy" id="1806994"/>
    <lineage>
        <taxon>Eukaryota</taxon>
        <taxon>Fungi</taxon>
        <taxon>Fungi incertae sedis</taxon>
        <taxon>Chytridiomycota</taxon>
        <taxon>Chytridiomycota incertae sedis</taxon>
        <taxon>Chytridiomycetes</taxon>
        <taxon>Synchytriales</taxon>
        <taxon>Synchytriaceae</taxon>
        <taxon>Synchytrium</taxon>
    </lineage>
</organism>
<dbReference type="InterPro" id="IPR003593">
    <property type="entry name" value="AAA+_ATPase"/>
</dbReference>
<feature type="compositionally biased region" description="Basic and acidic residues" evidence="12">
    <location>
        <begin position="39"/>
        <end position="52"/>
    </location>
</feature>
<dbReference type="SMART" id="SM00382">
    <property type="entry name" value="AAA"/>
    <property type="match status" value="2"/>
</dbReference>
<evidence type="ECO:0000259" key="14">
    <source>
        <dbReference type="PROSITE" id="PS50893"/>
    </source>
</evidence>
<feature type="transmembrane region" description="Helical" evidence="13">
    <location>
        <begin position="74"/>
        <end position="105"/>
    </location>
</feature>
<dbReference type="GO" id="GO:0005524">
    <property type="term" value="F:ATP binding"/>
    <property type="evidence" value="ECO:0007669"/>
    <property type="project" value="UniProtKB-KW"/>
</dbReference>
<feature type="transmembrane region" description="Helical" evidence="13">
    <location>
        <begin position="894"/>
        <end position="911"/>
    </location>
</feature>
<dbReference type="CDD" id="cd03249">
    <property type="entry name" value="ABC_MTABC3_MDL1_MDL2"/>
    <property type="match status" value="2"/>
</dbReference>
<dbReference type="Proteomes" id="UP000319731">
    <property type="component" value="Unassembled WGS sequence"/>
</dbReference>
<dbReference type="InterPro" id="IPR027417">
    <property type="entry name" value="P-loop_NTPase"/>
</dbReference>
<dbReference type="GO" id="GO:0005743">
    <property type="term" value="C:mitochondrial inner membrane"/>
    <property type="evidence" value="ECO:0007669"/>
    <property type="project" value="TreeGrafter"/>
</dbReference>
<evidence type="ECO:0000256" key="10">
    <source>
        <dbReference type="ARBA" id="ARBA00023136"/>
    </source>
</evidence>
<evidence type="ECO:0008006" key="18">
    <source>
        <dbReference type="Google" id="ProtNLM"/>
    </source>
</evidence>
<feature type="transmembrane region" description="Helical" evidence="13">
    <location>
        <begin position="348"/>
        <end position="367"/>
    </location>
</feature>
<dbReference type="RefSeq" id="XP_031027129.1">
    <property type="nucleotide sequence ID" value="XM_031166797.1"/>
</dbReference>
<evidence type="ECO:0000256" key="8">
    <source>
        <dbReference type="ARBA" id="ARBA00022967"/>
    </source>
</evidence>
<evidence type="ECO:0000256" key="9">
    <source>
        <dbReference type="ARBA" id="ARBA00022989"/>
    </source>
</evidence>
<feature type="transmembrane region" description="Helical" evidence="13">
    <location>
        <begin position="125"/>
        <end position="149"/>
    </location>
</feature>
<evidence type="ECO:0000256" key="6">
    <source>
        <dbReference type="ARBA" id="ARBA00022741"/>
    </source>
</evidence>
<dbReference type="GO" id="GO:0015421">
    <property type="term" value="F:ABC-type oligopeptide transporter activity"/>
    <property type="evidence" value="ECO:0007669"/>
    <property type="project" value="TreeGrafter"/>
</dbReference>
<dbReference type="GeneID" id="42002094"/>
<dbReference type="PROSITE" id="PS00211">
    <property type="entry name" value="ABC_TRANSPORTER_1"/>
    <property type="match status" value="2"/>
</dbReference>
<feature type="transmembrane region" description="Helical" evidence="13">
    <location>
        <begin position="227"/>
        <end position="248"/>
    </location>
</feature>
<keyword evidence="8" id="KW-1278">Translocase</keyword>
<dbReference type="FunFam" id="1.20.1560.10:FF:000009">
    <property type="entry name" value="ABC transporter B family member 1"/>
    <property type="match status" value="1"/>
</dbReference>
<feature type="domain" description="ABC transporter" evidence="14">
    <location>
        <begin position="1066"/>
        <end position="1308"/>
    </location>
</feature>
<gene>
    <name evidence="16" type="ORF">SmJEL517_g00869</name>
</gene>
<keyword evidence="7" id="KW-0067">ATP-binding</keyword>
<dbReference type="EMBL" id="QEAO01000003">
    <property type="protein sequence ID" value="TPX37059.1"/>
    <property type="molecule type" value="Genomic_DNA"/>
</dbReference>
<dbReference type="InterPro" id="IPR003439">
    <property type="entry name" value="ABC_transporter-like_ATP-bd"/>
</dbReference>
<dbReference type="FunFam" id="3.40.50.300:FF:000251">
    <property type="entry name" value="ABC transporter B family member 19"/>
    <property type="match status" value="1"/>
</dbReference>
<dbReference type="InterPro" id="IPR011527">
    <property type="entry name" value="ABC1_TM_dom"/>
</dbReference>
<dbReference type="PANTHER" id="PTHR43394:SF11">
    <property type="entry name" value="ATP-BINDING CASSETTE TRANSPORTER"/>
    <property type="match status" value="1"/>
</dbReference>
<dbReference type="PANTHER" id="PTHR43394">
    <property type="entry name" value="ATP-DEPENDENT PERMEASE MDL1, MITOCHONDRIAL"/>
    <property type="match status" value="1"/>
</dbReference>
<proteinExistence type="inferred from homology"/>
<keyword evidence="3" id="KW-0813">Transport</keyword>
<evidence type="ECO:0000256" key="7">
    <source>
        <dbReference type="ARBA" id="ARBA00022840"/>
    </source>
</evidence>
<dbReference type="SUPFAM" id="SSF52540">
    <property type="entry name" value="P-loop containing nucleoside triphosphate hydrolases"/>
    <property type="match status" value="2"/>
</dbReference>
<feature type="transmembrane region" description="Helical" evidence="13">
    <location>
        <begin position="1009"/>
        <end position="1028"/>
    </location>
</feature>
<keyword evidence="9 13" id="KW-1133">Transmembrane helix</keyword>
<keyword evidence="4 13" id="KW-0812">Transmembrane</keyword>
<evidence type="ECO:0000256" key="5">
    <source>
        <dbReference type="ARBA" id="ARBA00022737"/>
    </source>
</evidence>
<comment type="subcellular location">
    <subcellularLocation>
        <location evidence="1">Cell membrane</location>
        <topology evidence="1">Multi-pass membrane protein</topology>
    </subcellularLocation>
</comment>
<dbReference type="GO" id="GO:0016887">
    <property type="term" value="F:ATP hydrolysis activity"/>
    <property type="evidence" value="ECO:0007669"/>
    <property type="project" value="InterPro"/>
</dbReference>
<feature type="compositionally biased region" description="Basic and acidic residues" evidence="12">
    <location>
        <begin position="1"/>
        <end position="16"/>
    </location>
</feature>
<evidence type="ECO:0000256" key="13">
    <source>
        <dbReference type="SAM" id="Phobius"/>
    </source>
</evidence>
<evidence type="ECO:0000256" key="4">
    <source>
        <dbReference type="ARBA" id="ARBA00022692"/>
    </source>
</evidence>
<dbReference type="InterPro" id="IPR036640">
    <property type="entry name" value="ABC1_TM_sf"/>
</dbReference>
<evidence type="ECO:0000256" key="3">
    <source>
        <dbReference type="ARBA" id="ARBA00022448"/>
    </source>
</evidence>
<sequence>MADEKIEMKPPNKESLDTPNAPLVVENSKRRWWSKKPSKKVDVEEDTEKKDTPPAAPKISYFALFRFASPFDKLLMFLGSLGAMIDGAGQPIVTIILSNILQTLISYNVNVVGAEQAVADSIKTAVIQVLIVAIVVAFGGWLSQAMWIWAGENQAKRIREKYFASLLKQDVAWYDNIGGVGELTTRLYGDVQLIQDGISEKCGTVVSALTTFFGGFVIAYIRGWRLAIVLTAAFPFVGFVFGFFGRILGRSFVAGQANYAAAGGIAQQAISGIRTVQTFNGQDRECAKYNKELGNAMKEGFKQALLRGMAVGMFQISLYSLLALAFGYGGVLVSQGVLTGGQVVNVQLAILTGIFSINVLSGPIAAITGAQGAAYSVFATIDRIPPIDSSSEAGLKPAELKGEIVLKNVDFHYPTRPDVKVLENFSVTIKPGQKIALVGMSGSGKSTIVKLLTRFYMPTAGTITIDGINIEDFNVKWLRQHIGLVSQEPALFDVSIKKNLLFGLRDDNWKNFTEEELDKRVYDALKASNSWEFVKNLPKGIHTNVGEAGSTISGGQKQRLAVARAIMRNPRILLLDEATSALDTESERIVQEALDQISKANITTISIAHRLSTIKNSDLILVMDAGRVVEQGGHEELIAKNGVYARLVQAQDVKTVDPTVIASEQTDTPVVTKQGDATVINMARRRSSANAETLEMMRRKGSMSGSVNVEEEALREAKKLQDAKMMKRPVPWLRLLKLSAPETPLIAFSLICAAGSGAAQPLYSLIFGRVLNAFSPLNSNASILAAAGLWAGVFVALGCGGAFVIFSDIAGMGIAGEILTKRLREMTFRKMLHQEIAFYDDEDTSVGVLTNRLNDDAARVRQMVLGVLDTAVSACAALGTGLTISFIYDWRLTLVVLCTFPLLIAAGMVQFRSFTGVGEKTKTAYNKSNQIANEALDSIRTISTLTKETYFYDEYVESIQAPYRNSVRTAFISSIGYGISQSSLFFSYCVAFYYASQLILWGLTGPTNIIQAVFAIVFTAQAGGRITALAPDYTKAKLATLSIFDLVDRKPRIDDLSETGQKPTPVHGKPVFDSVSFNYPSRPNTKVLQELTISAEPGTTIALVGPSGAGKSSVVGLLERWYDIDNGRISLDTVSTKDWNVKYLRSQMALVGQEPVLFSGSIKDNITYGAVGGVATQEEVEIAAAKANIKDFVTSLPDSWDTEVGGKGSQLSGGQKQRIAIARALIRNPKVLLLDEATSALDSESESVVQKALDVASAGRTTITIAHRLSTIQNADKIFVLRDGHVIEQGTHFELLALKGTYADLVNQQLLRATS</sequence>
<feature type="region of interest" description="Disordered" evidence="12">
    <location>
        <begin position="1"/>
        <end position="53"/>
    </location>
</feature>
<keyword evidence="11" id="KW-0325">Glycoprotein</keyword>
<dbReference type="Pfam" id="PF00664">
    <property type="entry name" value="ABC_membrane"/>
    <property type="match status" value="2"/>
</dbReference>
<comment type="caution">
    <text evidence="16">The sequence shown here is derived from an EMBL/GenBank/DDBJ whole genome shotgun (WGS) entry which is preliminary data.</text>
</comment>
<dbReference type="Gene3D" id="3.40.50.300">
    <property type="entry name" value="P-loop containing nucleotide triphosphate hydrolases"/>
    <property type="match status" value="2"/>
</dbReference>
<accession>A0A507CD10</accession>
<dbReference type="GO" id="GO:0005886">
    <property type="term" value="C:plasma membrane"/>
    <property type="evidence" value="ECO:0007669"/>
    <property type="project" value="UniProtKB-SubCell"/>
</dbReference>
<dbReference type="Gene3D" id="1.20.1560.10">
    <property type="entry name" value="ABC transporter type 1, transmembrane domain"/>
    <property type="match status" value="1"/>
</dbReference>
<protein>
    <recommendedName>
        <fullName evidence="18">P-loop containing nucleoside triphosphate hydrolase protein</fullName>
    </recommendedName>
</protein>
<evidence type="ECO:0000256" key="1">
    <source>
        <dbReference type="ARBA" id="ARBA00004651"/>
    </source>
</evidence>
<evidence type="ECO:0000313" key="16">
    <source>
        <dbReference type="EMBL" id="TPX37059.1"/>
    </source>
</evidence>
<evidence type="ECO:0000256" key="2">
    <source>
        <dbReference type="ARBA" id="ARBA00007577"/>
    </source>
</evidence>
<keyword evidence="17" id="KW-1185">Reference proteome</keyword>
<keyword evidence="5" id="KW-0677">Repeat</keyword>
<feature type="domain" description="ABC transmembrane type-1" evidence="15">
    <location>
        <begin position="747"/>
        <end position="1035"/>
    </location>
</feature>
<dbReference type="GO" id="GO:0090374">
    <property type="term" value="P:oligopeptide export from mitochondrion"/>
    <property type="evidence" value="ECO:0007669"/>
    <property type="project" value="TreeGrafter"/>
</dbReference>
<evidence type="ECO:0000256" key="12">
    <source>
        <dbReference type="SAM" id="MobiDB-lite"/>
    </source>
</evidence>